<protein>
    <submittedName>
        <fullName evidence="1">DUF839 domain-containing protein</fullName>
    </submittedName>
</protein>
<organism evidence="1 2">
    <name type="scientific">Microcystis aeruginosa G11-04</name>
    <dbReference type="NCBI Taxonomy" id="2685956"/>
    <lineage>
        <taxon>Bacteria</taxon>
        <taxon>Bacillati</taxon>
        <taxon>Cyanobacteriota</taxon>
        <taxon>Cyanophyceae</taxon>
        <taxon>Oscillatoriophycideae</taxon>
        <taxon>Chroococcales</taxon>
        <taxon>Microcystaceae</taxon>
        <taxon>Microcystis</taxon>
    </lineage>
</organism>
<accession>A0A966G2Z7</accession>
<comment type="caution">
    <text evidence="1">The sequence shown here is derived from an EMBL/GenBank/DDBJ whole genome shotgun (WGS) entry which is preliminary data.</text>
</comment>
<evidence type="ECO:0000313" key="2">
    <source>
        <dbReference type="Proteomes" id="UP000799330"/>
    </source>
</evidence>
<dbReference type="Pfam" id="PF05787">
    <property type="entry name" value="PhoX"/>
    <property type="match status" value="1"/>
</dbReference>
<dbReference type="PANTHER" id="PTHR35399">
    <property type="entry name" value="SLR8030 PROTEIN"/>
    <property type="match status" value="1"/>
</dbReference>
<dbReference type="AlphaFoldDB" id="A0A966G2Z7"/>
<evidence type="ECO:0000313" key="1">
    <source>
        <dbReference type="EMBL" id="NCS58945.1"/>
    </source>
</evidence>
<dbReference type="Proteomes" id="UP000799330">
    <property type="component" value="Unassembled WGS sequence"/>
</dbReference>
<dbReference type="InterPro" id="IPR008557">
    <property type="entry name" value="PhoX"/>
</dbReference>
<reference evidence="1" key="1">
    <citation type="journal article" date="2019" name="Mol. Ecol.">
        <title>Genome evolution and host-microbiome shifts correspond with intraspecific niche divergence within harmful algal bloom-forming Microcystis aeruginosa.</title>
        <authorList>
            <person name="Jackrel S.L."/>
            <person name="White J.D."/>
            <person name="Evans J.T."/>
            <person name="Buffin K."/>
            <person name="Hayden K."/>
            <person name="Sarnelle O."/>
            <person name="Denef V.J."/>
        </authorList>
    </citation>
    <scope>NUCLEOTIDE SEQUENCE</scope>
    <source>
        <strain evidence="1">G11-04</strain>
    </source>
</reference>
<name>A0A966G2Z7_MICAE</name>
<dbReference type="EMBL" id="JAADAI010000327">
    <property type="protein sequence ID" value="NCS58945.1"/>
    <property type="molecule type" value="Genomic_DNA"/>
</dbReference>
<sequence>MSISRRNFLTFLTATAGVSFFSLQEKKYSSLISSPAIAANSFGLNFAAVKLPIPLKIDGMSDESQKNAYQTYKVLDDLVLPQGFTYDVLAQWGDKVGDSRFGYNNDYLSFIETSPGQGYLTVNFEYISGRTWLQTFEQVIGKTLPVKEVREKTNEKGEIAAYHLQDASLKAKIEEISLEGLIDQGIGVISLAKDATGKWQRTYSKADRRITGISGLKDGQYLKATGPAVAIFTKTDKLGYDDGLGAKIIGTLQNCAGGTTPWGTVFSAEENFQDQVTEVVLKDGSPLHPDTTPFILNSSEVDGRGNVFGLAGNKYGWMVEVDPANPDDYGTKHTWLGRFRHEAVAFLAQTGQPLAVYSGCDRRGGHVYKFVSEGKISDIKQKNNSKLLEKGMLYGAKFNPDKTGYWIPLNPDTEINPVLPSQIAASRGDGVVALPNPERTVNETKLLLFKDDEEILAYKAKYKTLADLYEGNGTEKQGAILIDAHFAANAVGVTCTGRPEDTEVDENGTLYMTFTSGSPSEAEGGADKEIFKGPNGEIPYEFGWIISLREDNNDAASLSFRWDVVAYGGEPTEKGEGFSNPDNLAFDKQGNLWMVSDISTGGLNREMKTRYPQGVPVSQRDLLGIFGNNSAWVFAKGQEHPYPFAIAPMDAELTGLYFTPDQETLFLAVQHPGEAGGIRRDLAFENRKFVLKTTNGQEFEQMRQVPLGSNWPSGQVNQPPKVSSFFSGHTAIVSTS</sequence>
<dbReference type="SUPFAM" id="SSF63829">
    <property type="entry name" value="Calcium-dependent phosphotriesterase"/>
    <property type="match status" value="1"/>
</dbReference>
<gene>
    <name evidence="1" type="ORF">GPJ16_19535</name>
</gene>
<proteinExistence type="predicted"/>
<dbReference type="PROSITE" id="PS51318">
    <property type="entry name" value="TAT"/>
    <property type="match status" value="1"/>
</dbReference>
<dbReference type="InterPro" id="IPR006311">
    <property type="entry name" value="TAT_signal"/>
</dbReference>
<dbReference type="PANTHER" id="PTHR35399:SF2">
    <property type="entry name" value="DUF839 DOMAIN-CONTAINING PROTEIN"/>
    <property type="match status" value="1"/>
</dbReference>